<name>A0A1C6WCT2_PLACU</name>
<dbReference type="Proteomes" id="UP000507163">
    <property type="component" value="Unassembled WGS sequence"/>
</dbReference>
<keyword evidence="1" id="KW-0812">Transmembrane</keyword>
<feature type="transmembrane region" description="Helical" evidence="1">
    <location>
        <begin position="257"/>
        <end position="278"/>
    </location>
</feature>
<gene>
    <name evidence="2" type="ORF">PCHAJ_000498500</name>
</gene>
<dbReference type="EMBL" id="FMIL01000110">
    <property type="protein sequence ID" value="SCL84792.1"/>
    <property type="molecule type" value="Genomic_DNA"/>
</dbReference>
<protein>
    <submittedName>
        <fullName evidence="2">CIR protein</fullName>
    </submittedName>
</protein>
<keyword evidence="1" id="KW-1133">Transmembrane helix</keyword>
<dbReference type="AlphaFoldDB" id="A0A1C6WCT2"/>
<keyword evidence="1" id="KW-0472">Membrane</keyword>
<reference evidence="2" key="1">
    <citation type="submission" date="2016-08" db="EMBL/GenBank/DDBJ databases">
        <authorList>
            <consortium name="Pathogen Informatics"/>
        </authorList>
    </citation>
    <scope>NUCLEOTIDE SEQUENCE</scope>
    <source>
        <strain evidence="2">AJ</strain>
    </source>
</reference>
<accession>A0A1C6WCT2</accession>
<organism evidence="2">
    <name type="scientific">Plasmodium chabaudi chabaudi</name>
    <dbReference type="NCBI Taxonomy" id="31271"/>
    <lineage>
        <taxon>Eukaryota</taxon>
        <taxon>Sar</taxon>
        <taxon>Alveolata</taxon>
        <taxon>Apicomplexa</taxon>
        <taxon>Aconoidasida</taxon>
        <taxon>Haemosporida</taxon>
        <taxon>Plasmodiidae</taxon>
        <taxon>Plasmodium</taxon>
        <taxon>Plasmodium (Vinckeia)</taxon>
    </lineage>
</organism>
<dbReference type="InterPro" id="IPR006477">
    <property type="entry name" value="Yir_bir_cir"/>
</dbReference>
<proteinExistence type="predicted"/>
<evidence type="ECO:0000313" key="2">
    <source>
        <dbReference type="EMBL" id="SCL84792.1"/>
    </source>
</evidence>
<dbReference type="NCBIfam" id="TIGR01590">
    <property type="entry name" value="yir-bir-cir_Pla"/>
    <property type="match status" value="1"/>
</dbReference>
<evidence type="ECO:0000256" key="1">
    <source>
        <dbReference type="SAM" id="Phobius"/>
    </source>
</evidence>
<dbReference type="Pfam" id="PF06022">
    <property type="entry name" value="Cir_Bir_Yir"/>
    <property type="match status" value="1"/>
</dbReference>
<sequence>MDEQVCQYFKIIWDDFPDTLSNGNYNFNHDKICKTYCGRNCTNYCKSDTDKIMAGWISLLKKLYESDLVNDDVANNMNVGEYIIIWLIYMLKLKDDSTIKSLNDFYDQYKNKRGGHTLISTTDKDYSDIIDNIIDNKNYSVDMDMKIISKFYNLLKLLCSMYNDINNDAPDCTKYHAKAKTFFDEYNKFNGDTGNNETSSYRKMMSSLSTDYDNFKSYCNEKCHGCEQIPDLTDIGTKTFAQSYEDTSSSTSIASKLIPVLLAFTIPFFLGIAYKYSLFGIDKQLPRQYLREKRKKTKRKVYNYILLEESDYSRNSNNY</sequence>